<dbReference type="RefSeq" id="XP_030847481.1">
    <property type="nucleotide sequence ID" value="XM_030991621.1"/>
</dbReference>
<dbReference type="EnsemblMetazoa" id="XM_030991621">
    <property type="protein sequence ID" value="XP_030847481"/>
    <property type="gene ID" value="LOC100888391"/>
</dbReference>
<dbReference type="PANTHER" id="PTHR43706">
    <property type="entry name" value="NADH DEHYDROGENASE"/>
    <property type="match status" value="1"/>
</dbReference>
<dbReference type="Pfam" id="PF22366">
    <property type="entry name" value="NDH2_C"/>
    <property type="match status" value="1"/>
</dbReference>
<evidence type="ECO:0000259" key="7">
    <source>
        <dbReference type="Pfam" id="PF07992"/>
    </source>
</evidence>
<dbReference type="Pfam" id="PF07992">
    <property type="entry name" value="Pyr_redox_2"/>
    <property type="match status" value="1"/>
</dbReference>
<dbReference type="EnsemblMetazoa" id="XM_030991623">
    <property type="protein sequence ID" value="XP_030847483"/>
    <property type="gene ID" value="LOC100888391"/>
</dbReference>
<evidence type="ECO:0000256" key="6">
    <source>
        <dbReference type="SAM" id="MobiDB-lite"/>
    </source>
</evidence>
<sequence length="527" mass="58248">MTSIMEKYARIIQKFLKMHSCIKGLGGISASTIPRTVFPQSCQRNHSLRTHSQSSLHCRTCGTAAKIRLGGRSKNFQTLSKLSSSSSSGSTELKPAPPSAASSMVSPASKITRSGGRQKLVILGTGWGSYSVLKSINKSLYDVVVVSPRNHFLFTPLLASTTVGTLEFRSIIEPVRNTGFRQSDHFHLAEAVRLDTKNKILTCQSAVDRSSQYDLEYDKLVIGVGAISNTFGVPGVSEHALFLKEVADARAIRNRILSNFELALHPNITEEDKRRLLRIVIVGGGPTGVEFGAELHDFVREDVSRLYKEEQKFVQVSLIEGRKVLGAFNQKLQQYAVKKIRARKQMELIEANVNSVEANGVTLTDGRVIPCGLVVWSTGLAPRSFTETLDLPKNAQGQLETDERLRIAAVEDSSVYALGDCADIIGNPLPCTGQVAEKQGRYLAKLLAHRGPVEDVHPYVYKGFGMLAYLGDYQALTETPALKTQGFSSWLLWRSAYLTRLGSWRLRMQVPVDWTKTLLFGRDISRF</sequence>
<evidence type="ECO:0008006" key="11">
    <source>
        <dbReference type="Google" id="ProtNLM"/>
    </source>
</evidence>
<reference evidence="10" key="1">
    <citation type="submission" date="2015-02" db="EMBL/GenBank/DDBJ databases">
        <title>Genome sequencing for Strongylocentrotus purpuratus.</title>
        <authorList>
            <person name="Murali S."/>
            <person name="Liu Y."/>
            <person name="Vee V."/>
            <person name="English A."/>
            <person name="Wang M."/>
            <person name="Skinner E."/>
            <person name="Han Y."/>
            <person name="Muzny D.M."/>
            <person name="Worley K.C."/>
            <person name="Gibbs R.A."/>
        </authorList>
    </citation>
    <scope>NUCLEOTIDE SEQUENCE</scope>
</reference>
<evidence type="ECO:0000313" key="10">
    <source>
        <dbReference type="Proteomes" id="UP000007110"/>
    </source>
</evidence>
<name>A0A7M7T1Q9_STRPU</name>
<keyword evidence="4" id="KW-0560">Oxidoreductase</keyword>
<dbReference type="InterPro" id="IPR054585">
    <property type="entry name" value="NDH2-like_C"/>
</dbReference>
<feature type="domain" description="External alternative NADH-ubiquinone oxidoreductase-like C-terminal" evidence="8">
    <location>
        <begin position="465"/>
        <end position="523"/>
    </location>
</feature>
<proteinExistence type="inferred from homology"/>
<comment type="similarity">
    <text evidence="1">Belongs to the NADH dehydrogenase family.</text>
</comment>
<dbReference type="InterPro" id="IPR045024">
    <property type="entry name" value="NDH-2"/>
</dbReference>
<dbReference type="PANTHER" id="PTHR43706:SF13">
    <property type="entry name" value="NADH DEHYDROGENASE-RELATED"/>
    <property type="match status" value="1"/>
</dbReference>
<protein>
    <recommendedName>
        <fullName evidence="11">NADH dehydrogenase</fullName>
    </recommendedName>
</protein>
<feature type="compositionally biased region" description="Low complexity" evidence="6">
    <location>
        <begin position="99"/>
        <end position="109"/>
    </location>
</feature>
<dbReference type="GO" id="GO:0005739">
    <property type="term" value="C:mitochondrion"/>
    <property type="evidence" value="ECO:0000318"/>
    <property type="project" value="GO_Central"/>
</dbReference>
<evidence type="ECO:0000256" key="4">
    <source>
        <dbReference type="ARBA" id="ARBA00023002"/>
    </source>
</evidence>
<dbReference type="InterPro" id="IPR036188">
    <property type="entry name" value="FAD/NAD-bd_sf"/>
</dbReference>
<dbReference type="OMA" id="DHCIFLD"/>
<dbReference type="AlphaFoldDB" id="A0A7M7T1Q9"/>
<dbReference type="GO" id="GO:0003954">
    <property type="term" value="F:NADH dehydrogenase activity"/>
    <property type="evidence" value="ECO:0007669"/>
    <property type="project" value="InterPro"/>
</dbReference>
<keyword evidence="2" id="KW-0285">Flavoprotein</keyword>
<evidence type="ECO:0000259" key="8">
    <source>
        <dbReference type="Pfam" id="PF22366"/>
    </source>
</evidence>
<dbReference type="RefSeq" id="XP_030847483.1">
    <property type="nucleotide sequence ID" value="XM_030991623.1"/>
</dbReference>
<evidence type="ECO:0000313" key="9">
    <source>
        <dbReference type="EnsemblMetazoa" id="XP_030847482"/>
    </source>
</evidence>
<dbReference type="EnsemblMetazoa" id="XM_030991622">
    <property type="protein sequence ID" value="XP_030847482"/>
    <property type="gene ID" value="LOC100888391"/>
</dbReference>
<dbReference type="GeneID" id="100888391"/>
<feature type="region of interest" description="Disordered" evidence="6">
    <location>
        <begin position="80"/>
        <end position="109"/>
    </location>
</feature>
<feature type="domain" description="FAD/NAD(P)-binding" evidence="7">
    <location>
        <begin position="119"/>
        <end position="440"/>
    </location>
</feature>
<dbReference type="SUPFAM" id="SSF51905">
    <property type="entry name" value="FAD/NAD(P)-binding domain"/>
    <property type="match status" value="2"/>
</dbReference>
<evidence type="ECO:0000256" key="5">
    <source>
        <dbReference type="ARBA" id="ARBA00023027"/>
    </source>
</evidence>
<evidence type="ECO:0000256" key="1">
    <source>
        <dbReference type="ARBA" id="ARBA00005272"/>
    </source>
</evidence>
<dbReference type="InParanoid" id="A0A7M7T1Q9"/>
<keyword evidence="5" id="KW-0520">NAD</keyword>
<evidence type="ECO:0000256" key="2">
    <source>
        <dbReference type="ARBA" id="ARBA00022630"/>
    </source>
</evidence>
<reference evidence="9" key="2">
    <citation type="submission" date="2021-01" db="UniProtKB">
        <authorList>
            <consortium name="EnsemblMetazoa"/>
        </authorList>
    </citation>
    <scope>IDENTIFICATION</scope>
</reference>
<evidence type="ECO:0000256" key="3">
    <source>
        <dbReference type="ARBA" id="ARBA00022827"/>
    </source>
</evidence>
<dbReference type="InterPro" id="IPR023753">
    <property type="entry name" value="FAD/NAD-binding_dom"/>
</dbReference>
<dbReference type="Proteomes" id="UP000007110">
    <property type="component" value="Unassembled WGS sequence"/>
</dbReference>
<accession>A0A7M7T1Q9</accession>
<dbReference type="KEGG" id="spu:100888391"/>
<feature type="compositionally biased region" description="Low complexity" evidence="6">
    <location>
        <begin position="80"/>
        <end position="90"/>
    </location>
</feature>
<keyword evidence="3" id="KW-0274">FAD</keyword>
<dbReference type="Gene3D" id="3.50.50.100">
    <property type="match status" value="1"/>
</dbReference>
<dbReference type="GO" id="GO:0016491">
    <property type="term" value="F:oxidoreductase activity"/>
    <property type="evidence" value="ECO:0000318"/>
    <property type="project" value="GO_Central"/>
</dbReference>
<dbReference type="PRINTS" id="PR00368">
    <property type="entry name" value="FADPNR"/>
</dbReference>
<dbReference type="OrthoDB" id="3244603at2759"/>
<keyword evidence="10" id="KW-1185">Reference proteome</keyword>
<organism evidence="9 10">
    <name type="scientific">Strongylocentrotus purpuratus</name>
    <name type="common">Purple sea urchin</name>
    <dbReference type="NCBI Taxonomy" id="7668"/>
    <lineage>
        <taxon>Eukaryota</taxon>
        <taxon>Metazoa</taxon>
        <taxon>Echinodermata</taxon>
        <taxon>Eleutherozoa</taxon>
        <taxon>Echinozoa</taxon>
        <taxon>Echinoidea</taxon>
        <taxon>Euechinoidea</taxon>
        <taxon>Echinacea</taxon>
        <taxon>Camarodonta</taxon>
        <taxon>Echinidea</taxon>
        <taxon>Strongylocentrotidae</taxon>
        <taxon>Strongylocentrotus</taxon>
    </lineage>
</organism>
<dbReference type="RefSeq" id="XP_030847482.1">
    <property type="nucleotide sequence ID" value="XM_030991622.1"/>
</dbReference>